<organism evidence="5 6">
    <name type="scientific">Planctomicrobium piriforme</name>
    <dbReference type="NCBI Taxonomy" id="1576369"/>
    <lineage>
        <taxon>Bacteria</taxon>
        <taxon>Pseudomonadati</taxon>
        <taxon>Planctomycetota</taxon>
        <taxon>Planctomycetia</taxon>
        <taxon>Planctomycetales</taxon>
        <taxon>Planctomycetaceae</taxon>
        <taxon>Planctomicrobium</taxon>
    </lineage>
</organism>
<feature type="signal peptide" evidence="3">
    <location>
        <begin position="1"/>
        <end position="23"/>
    </location>
</feature>
<dbReference type="OrthoDB" id="569491at2"/>
<dbReference type="GO" id="GO:0030288">
    <property type="term" value="C:outer membrane-bounded periplasmic space"/>
    <property type="evidence" value="ECO:0007669"/>
    <property type="project" value="TreeGrafter"/>
</dbReference>
<dbReference type="STRING" id="1576369.SAMN05421753_11579"/>
<dbReference type="Gene3D" id="3.40.50.2300">
    <property type="match status" value="2"/>
</dbReference>
<dbReference type="Pfam" id="PF13407">
    <property type="entry name" value="Peripla_BP_4"/>
    <property type="match status" value="1"/>
</dbReference>
<sequence>MKCPARTRALIAVSCLFTLLAVGCPGETPKPGPAGSGPAPTGTKRIVILTNGDDPFWDACEAGAMKAEEELGLTGQGYAVTFDRADFTDKGQVDKIKQYALQKDLVAFGISVFNPDSPAVAKELKALQDRGIKVVTIDGDMNREKYRDTRFAYLGTDNIVGGRELGRAGKALTPDGSKFAFFVGNTGAANAIARMEGFVEGAGEKFTEVERLEDRGDRPTARKNVQDALDRHPDTNMLVGIWAYNTPQAVAVVKDRKIRDKEKVLCFDSAEASISAMKDGNVDVMVVQNPYQMGFIGVKLLKALVEDDKAIVNEMYPTYSHEGTNDLFQTELRVVVPNAESPIKADLFEKDTVFMTLEEFEKWLKERGLTSS</sequence>
<comment type="subcellular location">
    <subcellularLocation>
        <location evidence="1">Cell envelope</location>
    </subcellularLocation>
</comment>
<dbReference type="InterPro" id="IPR050555">
    <property type="entry name" value="Bact_Solute-Bind_Prot2"/>
</dbReference>
<dbReference type="AlphaFoldDB" id="A0A1I3NFA6"/>
<dbReference type="InterPro" id="IPR028082">
    <property type="entry name" value="Peripla_BP_I"/>
</dbReference>
<dbReference type="InterPro" id="IPR025997">
    <property type="entry name" value="SBP_2_dom"/>
</dbReference>
<evidence type="ECO:0000259" key="4">
    <source>
        <dbReference type="Pfam" id="PF13407"/>
    </source>
</evidence>
<protein>
    <submittedName>
        <fullName evidence="5">Ribose transport system substrate-binding protein</fullName>
    </submittedName>
</protein>
<keyword evidence="6" id="KW-1185">Reference proteome</keyword>
<dbReference type="PANTHER" id="PTHR30036:SF7">
    <property type="entry name" value="ABC TRANSPORTER PERIPLASMIC-BINDING PROTEIN YPHF"/>
    <property type="match status" value="1"/>
</dbReference>
<evidence type="ECO:0000256" key="1">
    <source>
        <dbReference type="ARBA" id="ARBA00004196"/>
    </source>
</evidence>
<dbReference type="GO" id="GO:0030246">
    <property type="term" value="F:carbohydrate binding"/>
    <property type="evidence" value="ECO:0007669"/>
    <property type="project" value="TreeGrafter"/>
</dbReference>
<evidence type="ECO:0000256" key="2">
    <source>
        <dbReference type="ARBA" id="ARBA00007639"/>
    </source>
</evidence>
<evidence type="ECO:0000313" key="5">
    <source>
        <dbReference type="EMBL" id="SFJ07817.1"/>
    </source>
</evidence>
<dbReference type="PANTHER" id="PTHR30036">
    <property type="entry name" value="D-XYLOSE-BINDING PERIPLASMIC PROTEIN"/>
    <property type="match status" value="1"/>
</dbReference>
<feature type="domain" description="Periplasmic binding protein" evidence="4">
    <location>
        <begin position="47"/>
        <end position="306"/>
    </location>
</feature>
<dbReference type="EMBL" id="FOQD01000015">
    <property type="protein sequence ID" value="SFJ07817.1"/>
    <property type="molecule type" value="Genomic_DNA"/>
</dbReference>
<evidence type="ECO:0000256" key="3">
    <source>
        <dbReference type="SAM" id="SignalP"/>
    </source>
</evidence>
<evidence type="ECO:0000313" key="6">
    <source>
        <dbReference type="Proteomes" id="UP000199518"/>
    </source>
</evidence>
<reference evidence="6" key="1">
    <citation type="submission" date="2016-10" db="EMBL/GenBank/DDBJ databases">
        <authorList>
            <person name="Varghese N."/>
            <person name="Submissions S."/>
        </authorList>
    </citation>
    <scope>NUCLEOTIDE SEQUENCE [LARGE SCALE GENOMIC DNA]</scope>
    <source>
        <strain evidence="6">DSM 26348</strain>
    </source>
</reference>
<proteinExistence type="inferred from homology"/>
<dbReference type="PROSITE" id="PS51257">
    <property type="entry name" value="PROKAR_LIPOPROTEIN"/>
    <property type="match status" value="1"/>
</dbReference>
<dbReference type="Proteomes" id="UP000199518">
    <property type="component" value="Unassembled WGS sequence"/>
</dbReference>
<gene>
    <name evidence="5" type="ORF">SAMN05421753_11579</name>
</gene>
<comment type="similarity">
    <text evidence="2">Belongs to the bacterial solute-binding protein 2 family.</text>
</comment>
<dbReference type="RefSeq" id="WP_092053396.1">
    <property type="nucleotide sequence ID" value="NZ_FOQD01000015.1"/>
</dbReference>
<accession>A0A1I3NFA6</accession>
<keyword evidence="3" id="KW-0732">Signal</keyword>
<feature type="chain" id="PRO_5011538329" evidence="3">
    <location>
        <begin position="24"/>
        <end position="372"/>
    </location>
</feature>
<dbReference type="SUPFAM" id="SSF53822">
    <property type="entry name" value="Periplasmic binding protein-like I"/>
    <property type="match status" value="1"/>
</dbReference>
<name>A0A1I3NFA6_9PLAN</name>
<dbReference type="CDD" id="cd06314">
    <property type="entry name" value="PBP1_tmGBP"/>
    <property type="match status" value="1"/>
</dbReference>